<dbReference type="KEGG" id="vg:30309081"/>
<keyword evidence="2" id="KW-1185">Reference proteome</keyword>
<dbReference type="Proteomes" id="UP000202081">
    <property type="component" value="Segment"/>
</dbReference>
<organism evidence="1 2">
    <name type="scientific">Synechococcus phage S-WAM2</name>
    <dbReference type="NCBI Taxonomy" id="1815522"/>
    <lineage>
        <taxon>Viruses</taxon>
        <taxon>Duplodnaviria</taxon>
        <taxon>Heunggongvirae</taxon>
        <taxon>Uroviricota</taxon>
        <taxon>Caudoviricetes</taxon>
        <taxon>Pantevenvirales</taxon>
        <taxon>Kyanoviridae</taxon>
        <taxon>Cymopoleiavirus</taxon>
        <taxon>Cymopoleiavirus swam2</taxon>
    </lineage>
</organism>
<reference evidence="1 2" key="1">
    <citation type="journal article" date="2016" name="Virology">
        <title>The genomic content and context of auxiliary metabolic genes in marine cyanomyoviruses.</title>
        <authorList>
            <person name="Crummett L.T."/>
            <person name="Puxty R.J."/>
            <person name="Weihe C."/>
            <person name="Marston M.F."/>
            <person name="Martiny J.B."/>
        </authorList>
    </citation>
    <scope>NUCLEOTIDE SEQUENCE [LARGE SCALE GENOMIC DNA]</scope>
    <source>
        <strain evidence="1">0810PA29</strain>
    </source>
</reference>
<dbReference type="InterPro" id="IPR057120">
    <property type="entry name" value="Phage_TTP_2"/>
</dbReference>
<name>A0A1D8KSR0_9CAUD</name>
<sequence>MSFSNNFVVMFSGIANDYFDDEEIEYFCDEAQLPGVNTATGTQNGVYLGVGSVDYPHTRIFTEFQLSFLLDANLSILKGLNKWYDGIFGEEERLNGSSAPVSNRINRLKYRSEYASTILVTKTELGPNSPTERRPITYVMENAYPYAIDAIPLQFGSSQLMRVTAQFKYERHYTTVKDIRSVKGSIDGMDNQYKKGQANVVTGEMSKTTKEPISWDPNLDLSVFL</sequence>
<evidence type="ECO:0000313" key="2">
    <source>
        <dbReference type="Proteomes" id="UP000202081"/>
    </source>
</evidence>
<accession>A0A1D8KSR0</accession>
<dbReference type="EMBL" id="KU686211">
    <property type="protein sequence ID" value="AOV61701.1"/>
    <property type="molecule type" value="Genomic_DNA"/>
</dbReference>
<protein>
    <submittedName>
        <fullName evidence="1">Uncharacterized protein</fullName>
    </submittedName>
</protein>
<proteinExistence type="predicted"/>
<dbReference type="GeneID" id="30309081"/>
<dbReference type="Pfam" id="PF23849">
    <property type="entry name" value="Phage_TTP_2"/>
    <property type="match status" value="1"/>
</dbReference>
<dbReference type="RefSeq" id="YP_009324170.1">
    <property type="nucleotide sequence ID" value="NC_031935.1"/>
</dbReference>
<dbReference type="OrthoDB" id="14319at10239"/>
<gene>
    <name evidence="1" type="ORF">P29B0810_007</name>
</gene>
<evidence type="ECO:0000313" key="1">
    <source>
        <dbReference type="EMBL" id="AOV61701.1"/>
    </source>
</evidence>